<protein>
    <submittedName>
        <fullName evidence="2">Uncharacterized protein</fullName>
    </submittedName>
</protein>
<evidence type="ECO:0000313" key="2">
    <source>
        <dbReference type="EMBL" id="RSH81309.1"/>
    </source>
</evidence>
<gene>
    <name evidence="2" type="ORF">EHS24_008752</name>
</gene>
<dbReference type="AlphaFoldDB" id="A0A427XR23"/>
<dbReference type="GeneID" id="39593295"/>
<evidence type="ECO:0000256" key="1">
    <source>
        <dbReference type="SAM" id="MobiDB-lite"/>
    </source>
</evidence>
<reference evidence="2 3" key="1">
    <citation type="submission" date="2018-11" db="EMBL/GenBank/DDBJ databases">
        <title>Genome sequence of Apiotrichum porosum DSM 27194.</title>
        <authorList>
            <person name="Aliyu H."/>
            <person name="Gorte O."/>
            <person name="Ochsenreither K."/>
        </authorList>
    </citation>
    <scope>NUCLEOTIDE SEQUENCE [LARGE SCALE GENOMIC DNA]</scope>
    <source>
        <strain evidence="2 3">DSM 27194</strain>
    </source>
</reference>
<dbReference type="RefSeq" id="XP_028476028.1">
    <property type="nucleotide sequence ID" value="XM_028624054.1"/>
</dbReference>
<sequence length="226" mass="24519">MSATTHATAPSTTASSTRAAAQAPTDDGKYYQPFYSDPVNRPTAPILWAARDASTEWGRIFAAQDWDAIDEATVSLAVFDKAYEWNQAQWGCRGWQTPAEWRKETDSYASIAFVRILTFCRAALDLCAEPLVDDGPVRVALLDEIPPPPAIPGDRIGRLLAQFDPVVRHAEQLAEPLEGVSAVFVYAPRRGAYVLEEEADVDPGVSDLTSYAHVPGSHDGDADGSP</sequence>
<comment type="caution">
    <text evidence="2">The sequence shown here is derived from an EMBL/GenBank/DDBJ whole genome shotgun (WGS) entry which is preliminary data.</text>
</comment>
<name>A0A427XR23_9TREE</name>
<dbReference type="OrthoDB" id="10671017at2759"/>
<dbReference type="Proteomes" id="UP000279236">
    <property type="component" value="Unassembled WGS sequence"/>
</dbReference>
<dbReference type="EMBL" id="RSCE01000007">
    <property type="protein sequence ID" value="RSH81309.1"/>
    <property type="molecule type" value="Genomic_DNA"/>
</dbReference>
<proteinExistence type="predicted"/>
<accession>A0A427XR23</accession>
<evidence type="ECO:0000313" key="3">
    <source>
        <dbReference type="Proteomes" id="UP000279236"/>
    </source>
</evidence>
<organism evidence="2 3">
    <name type="scientific">Apiotrichum porosum</name>
    <dbReference type="NCBI Taxonomy" id="105984"/>
    <lineage>
        <taxon>Eukaryota</taxon>
        <taxon>Fungi</taxon>
        <taxon>Dikarya</taxon>
        <taxon>Basidiomycota</taxon>
        <taxon>Agaricomycotina</taxon>
        <taxon>Tremellomycetes</taxon>
        <taxon>Trichosporonales</taxon>
        <taxon>Trichosporonaceae</taxon>
        <taxon>Apiotrichum</taxon>
    </lineage>
</organism>
<feature type="region of interest" description="Disordered" evidence="1">
    <location>
        <begin position="1"/>
        <end position="25"/>
    </location>
</feature>
<keyword evidence="3" id="KW-1185">Reference proteome</keyword>